<organism evidence="11 12">
    <name type="scientific">Spirosoma montaniterrae</name>
    <dbReference type="NCBI Taxonomy" id="1178516"/>
    <lineage>
        <taxon>Bacteria</taxon>
        <taxon>Pseudomonadati</taxon>
        <taxon>Bacteroidota</taxon>
        <taxon>Cytophagia</taxon>
        <taxon>Cytophagales</taxon>
        <taxon>Cytophagaceae</taxon>
        <taxon>Spirosoma</taxon>
    </lineage>
</organism>
<dbReference type="PANTHER" id="PTHR30069:SF29">
    <property type="entry name" value="HEMOGLOBIN AND HEMOGLOBIN-HAPTOGLOBIN-BINDING PROTEIN 1-RELATED"/>
    <property type="match status" value="1"/>
</dbReference>
<keyword evidence="4" id="KW-0812">Transmembrane</keyword>
<dbReference type="PANTHER" id="PTHR30069">
    <property type="entry name" value="TONB-DEPENDENT OUTER MEMBRANE RECEPTOR"/>
    <property type="match status" value="1"/>
</dbReference>
<evidence type="ECO:0000256" key="4">
    <source>
        <dbReference type="ARBA" id="ARBA00022692"/>
    </source>
</evidence>
<dbReference type="InterPro" id="IPR012910">
    <property type="entry name" value="Plug_dom"/>
</dbReference>
<dbReference type="AlphaFoldDB" id="A0A1P9WZ69"/>
<feature type="domain" description="Outer membrane protein beta-barrel" evidence="10">
    <location>
        <begin position="376"/>
        <end position="770"/>
    </location>
</feature>
<evidence type="ECO:0000256" key="5">
    <source>
        <dbReference type="ARBA" id="ARBA00022729"/>
    </source>
</evidence>
<dbReference type="GO" id="GO:0009279">
    <property type="term" value="C:cell outer membrane"/>
    <property type="evidence" value="ECO:0007669"/>
    <property type="project" value="UniProtKB-SubCell"/>
</dbReference>
<keyword evidence="2" id="KW-0813">Transport</keyword>
<dbReference type="InterPro" id="IPR037066">
    <property type="entry name" value="Plug_dom_sf"/>
</dbReference>
<reference evidence="11 12" key="1">
    <citation type="submission" date="2016-01" db="EMBL/GenBank/DDBJ databases">
        <authorList>
            <person name="Oliw E.H."/>
        </authorList>
    </citation>
    <scope>NUCLEOTIDE SEQUENCE [LARGE SCALE GENOMIC DNA]</scope>
    <source>
        <strain evidence="11 12">DY10</strain>
    </source>
</reference>
<evidence type="ECO:0000259" key="10">
    <source>
        <dbReference type="Pfam" id="PF14905"/>
    </source>
</evidence>
<gene>
    <name evidence="11" type="ORF">AWR27_15860</name>
</gene>
<evidence type="ECO:0000256" key="7">
    <source>
        <dbReference type="ARBA" id="ARBA00023237"/>
    </source>
</evidence>
<dbReference type="OrthoDB" id="905020at2"/>
<dbReference type="EMBL" id="CP014263">
    <property type="protein sequence ID" value="AQG80672.1"/>
    <property type="molecule type" value="Genomic_DNA"/>
</dbReference>
<evidence type="ECO:0008006" key="13">
    <source>
        <dbReference type="Google" id="ProtNLM"/>
    </source>
</evidence>
<dbReference type="Pfam" id="PF13620">
    <property type="entry name" value="CarboxypepD_reg"/>
    <property type="match status" value="1"/>
</dbReference>
<evidence type="ECO:0000256" key="3">
    <source>
        <dbReference type="ARBA" id="ARBA00022452"/>
    </source>
</evidence>
<keyword evidence="3" id="KW-1134">Transmembrane beta strand</keyword>
<evidence type="ECO:0000256" key="2">
    <source>
        <dbReference type="ARBA" id="ARBA00022448"/>
    </source>
</evidence>
<dbReference type="InterPro" id="IPR008969">
    <property type="entry name" value="CarboxyPept-like_regulatory"/>
</dbReference>
<dbReference type="Gene3D" id="2.170.130.10">
    <property type="entry name" value="TonB-dependent receptor, plug domain"/>
    <property type="match status" value="1"/>
</dbReference>
<dbReference type="Proteomes" id="UP000187941">
    <property type="component" value="Chromosome"/>
</dbReference>
<dbReference type="InterPro" id="IPR041700">
    <property type="entry name" value="OMP_b-brl_3"/>
</dbReference>
<dbReference type="SUPFAM" id="SSF56935">
    <property type="entry name" value="Porins"/>
    <property type="match status" value="1"/>
</dbReference>
<dbReference type="Pfam" id="PF14905">
    <property type="entry name" value="OMP_b-brl_3"/>
    <property type="match status" value="1"/>
</dbReference>
<keyword evidence="7" id="KW-0998">Cell outer membrane</keyword>
<feature type="region of interest" description="Disordered" evidence="8">
    <location>
        <begin position="777"/>
        <end position="796"/>
    </location>
</feature>
<accession>A0A1P9WZ69</accession>
<comment type="subcellular location">
    <subcellularLocation>
        <location evidence="1">Cell outer membrane</location>
        <topology evidence="1">Multi-pass membrane protein</topology>
    </subcellularLocation>
</comment>
<dbReference type="RefSeq" id="WP_077132102.1">
    <property type="nucleotide sequence ID" value="NZ_CP014263.1"/>
</dbReference>
<keyword evidence="6" id="KW-0472">Membrane</keyword>
<keyword evidence="5" id="KW-0732">Signal</keyword>
<dbReference type="InterPro" id="IPR039426">
    <property type="entry name" value="TonB-dep_rcpt-like"/>
</dbReference>
<dbReference type="GO" id="GO:0015344">
    <property type="term" value="F:siderophore uptake transmembrane transporter activity"/>
    <property type="evidence" value="ECO:0007669"/>
    <property type="project" value="TreeGrafter"/>
</dbReference>
<proteinExistence type="predicted"/>
<feature type="domain" description="TonB-dependent receptor plug" evidence="9">
    <location>
        <begin position="160"/>
        <end position="234"/>
    </location>
</feature>
<dbReference type="KEGG" id="smon:AWR27_15860"/>
<evidence type="ECO:0000313" key="12">
    <source>
        <dbReference type="Proteomes" id="UP000187941"/>
    </source>
</evidence>
<keyword evidence="12" id="KW-1185">Reference proteome</keyword>
<name>A0A1P9WZ69_9BACT</name>
<evidence type="ECO:0000256" key="1">
    <source>
        <dbReference type="ARBA" id="ARBA00004571"/>
    </source>
</evidence>
<evidence type="ECO:0000256" key="8">
    <source>
        <dbReference type="SAM" id="MobiDB-lite"/>
    </source>
</evidence>
<evidence type="ECO:0000313" key="11">
    <source>
        <dbReference type="EMBL" id="AQG80672.1"/>
    </source>
</evidence>
<dbReference type="STRING" id="1178516.AWR27_15860"/>
<dbReference type="GO" id="GO:0044718">
    <property type="term" value="P:siderophore transmembrane transport"/>
    <property type="evidence" value="ECO:0007669"/>
    <property type="project" value="TreeGrafter"/>
</dbReference>
<dbReference type="Gene3D" id="2.60.40.1120">
    <property type="entry name" value="Carboxypeptidase-like, regulatory domain"/>
    <property type="match status" value="1"/>
</dbReference>
<dbReference type="SUPFAM" id="SSF49464">
    <property type="entry name" value="Carboxypeptidase regulatory domain-like"/>
    <property type="match status" value="1"/>
</dbReference>
<dbReference type="Pfam" id="PF07715">
    <property type="entry name" value="Plug"/>
    <property type="match status" value="1"/>
</dbReference>
<evidence type="ECO:0000259" key="9">
    <source>
        <dbReference type="Pfam" id="PF07715"/>
    </source>
</evidence>
<dbReference type="Gene3D" id="2.40.170.20">
    <property type="entry name" value="TonB-dependent receptor, beta-barrel domain"/>
    <property type="match status" value="1"/>
</dbReference>
<dbReference type="InterPro" id="IPR036942">
    <property type="entry name" value="Beta-barrel_TonB_sf"/>
</dbReference>
<protein>
    <recommendedName>
        <fullName evidence="13">TonB-dependent receptor</fullName>
    </recommendedName>
</protein>
<evidence type="ECO:0000256" key="6">
    <source>
        <dbReference type="ARBA" id="ARBA00023136"/>
    </source>
</evidence>
<sequence length="796" mass="88602">MKAYLVIWLLIGTLPGFGAPTTPFRCPADTFAVARLESKWIVQGTVTDSTSGQSVPYATLQLFDLRQQRPLNGLTADANGKFTVEILPGTAYRIDVSSVGFAPKSLPVPPPDAHQRTVLAIMLKANATTIREVSVRASKPIVEEQLDRLVYHADRDNTAQGGLATDVLRKVPLVTVLPDGGLSVRGTANVKLLVNGRSSVLSNNPAELLRQIPAESIKTVEVITSPSAKYDAEGATLINIVTKKNLAQGVNATLNGGIGSTGSNAASTLSMNYKKLSISSSLTGNWFYNPFAAEADIYQIRGTDRQLVTRQQASGTIGIQVVNANANAEYRLSGKSRLLVGLNHRVRRVRTDRDAQFSSGTGETTLPAGHYQSLIDSKTNDWTVEYNHTFGRVQQELTLSWTGGITRNQTLATPAPPTQADIRSQNDEQVFQADYQHPIRRNWLVETGLRLTMRHIGNSLSDSLSTQRLTTLDYRQQISAGYVSSQWDLKKKWSLRTGLRLEHTHNDIRQTTDQREQQYLNLFPSVLFQKRLKNARSLKFSYGMRIQRPPAQLLNPAVATTDPVSRYTGSPLLKPEQMQTAELSYSTYIKANSLILSAFVRKTSYPISPYNALIGSTLVTQYVNVDRQTDIGLNLYMSVKLWQRWQTIGTANLYYASVVSQPEQGNLTNRGVNYTLGTLSTYELAKTWAVQLYGGYNSARLRLQGRDQAFTYYQLSVRKNLPQQKGSIALGIDNPLQRRAAWVSYNETDTFAFRSIAYQYNRGIRLTVIYRIGKSGPRQESAKSRERRQSDLKEEQ</sequence>
<feature type="compositionally biased region" description="Basic and acidic residues" evidence="8">
    <location>
        <begin position="780"/>
        <end position="796"/>
    </location>
</feature>